<evidence type="ECO:0000313" key="1">
    <source>
        <dbReference type="EMBL" id="KAH8508777.1"/>
    </source>
</evidence>
<reference evidence="1" key="1">
    <citation type="journal article" date="2021" name="J. Hered.">
        <title>Genome Assembly of Salicaceae Populus deltoides (Eastern Cottonwood) I-69 Based on Nanopore Sequencing and Hi-C Technologies.</title>
        <authorList>
            <person name="Bai S."/>
            <person name="Wu H."/>
            <person name="Zhang J."/>
            <person name="Pan Z."/>
            <person name="Zhao W."/>
            <person name="Li Z."/>
            <person name="Tong C."/>
        </authorList>
    </citation>
    <scope>NUCLEOTIDE SEQUENCE</scope>
    <source>
        <tissue evidence="1">Leaf</tissue>
    </source>
</reference>
<dbReference type="Proteomes" id="UP000807159">
    <property type="component" value="Chromosome 5"/>
</dbReference>
<protein>
    <submittedName>
        <fullName evidence="1">Uncharacterized protein</fullName>
    </submittedName>
</protein>
<evidence type="ECO:0000313" key="2">
    <source>
        <dbReference type="Proteomes" id="UP000807159"/>
    </source>
</evidence>
<comment type="caution">
    <text evidence="1">The sequence shown here is derived from an EMBL/GenBank/DDBJ whole genome shotgun (WGS) entry which is preliminary data.</text>
</comment>
<proteinExistence type="predicted"/>
<organism evidence="1 2">
    <name type="scientific">Populus deltoides</name>
    <name type="common">Eastern poplar</name>
    <name type="synonym">Eastern cottonwood</name>
    <dbReference type="NCBI Taxonomy" id="3696"/>
    <lineage>
        <taxon>Eukaryota</taxon>
        <taxon>Viridiplantae</taxon>
        <taxon>Streptophyta</taxon>
        <taxon>Embryophyta</taxon>
        <taxon>Tracheophyta</taxon>
        <taxon>Spermatophyta</taxon>
        <taxon>Magnoliopsida</taxon>
        <taxon>eudicotyledons</taxon>
        <taxon>Gunneridae</taxon>
        <taxon>Pentapetalae</taxon>
        <taxon>rosids</taxon>
        <taxon>fabids</taxon>
        <taxon>Malpighiales</taxon>
        <taxon>Salicaceae</taxon>
        <taxon>Saliceae</taxon>
        <taxon>Populus</taxon>
    </lineage>
</organism>
<dbReference type="AlphaFoldDB" id="A0A8T2YUH6"/>
<dbReference type="EMBL" id="JACEGQ020000005">
    <property type="protein sequence ID" value="KAH8508777.1"/>
    <property type="molecule type" value="Genomic_DNA"/>
</dbReference>
<keyword evidence="2" id="KW-1185">Reference proteome</keyword>
<accession>A0A8T2YUH6</accession>
<sequence length="111" mass="12890">MDGSEGNDYDVLDAGDLISTLEFSVFMNNIASSFYSRNESFPLLHHPCERATKMGDLEMPIQHLTPHHFEGRVPKHQLSREVEKAARQLPAYITLHYITITNHHYQYNYKI</sequence>
<gene>
    <name evidence="1" type="ORF">H0E87_010784</name>
</gene>
<name>A0A8T2YUH6_POPDE</name>